<dbReference type="SUPFAM" id="SSF52540">
    <property type="entry name" value="P-loop containing nucleoside triphosphate hydrolases"/>
    <property type="match status" value="3"/>
</dbReference>
<protein>
    <recommendedName>
        <fullName evidence="4">Sulfotransferase domain-containing protein</fullName>
    </recommendedName>
</protein>
<feature type="region of interest" description="Disordered" evidence="1">
    <location>
        <begin position="1140"/>
        <end position="1169"/>
    </location>
</feature>
<evidence type="ECO:0000256" key="1">
    <source>
        <dbReference type="SAM" id="MobiDB-lite"/>
    </source>
</evidence>
<organism evidence="2 3">
    <name type="scientific">Discostella pseudostelligera</name>
    <dbReference type="NCBI Taxonomy" id="259834"/>
    <lineage>
        <taxon>Eukaryota</taxon>
        <taxon>Sar</taxon>
        <taxon>Stramenopiles</taxon>
        <taxon>Ochrophyta</taxon>
        <taxon>Bacillariophyta</taxon>
        <taxon>Coscinodiscophyceae</taxon>
        <taxon>Thalassiosirophycidae</taxon>
        <taxon>Stephanodiscales</taxon>
        <taxon>Stephanodiscaceae</taxon>
        <taxon>Discostella</taxon>
    </lineage>
</organism>
<evidence type="ECO:0008006" key="4">
    <source>
        <dbReference type="Google" id="ProtNLM"/>
    </source>
</evidence>
<dbReference type="Pfam" id="PF17784">
    <property type="entry name" value="Sulfotransfer_4"/>
    <property type="match status" value="3"/>
</dbReference>
<evidence type="ECO:0000313" key="3">
    <source>
        <dbReference type="Proteomes" id="UP001530293"/>
    </source>
</evidence>
<dbReference type="AlphaFoldDB" id="A0ABD3MHP6"/>
<dbReference type="Gene3D" id="3.40.50.300">
    <property type="entry name" value="P-loop containing nucleotide triphosphate hydrolases"/>
    <property type="match status" value="4"/>
</dbReference>
<dbReference type="PANTHER" id="PTHR36978">
    <property type="entry name" value="P-LOOP CONTAINING NUCLEOTIDE TRIPHOSPHATE HYDROLASE"/>
    <property type="match status" value="1"/>
</dbReference>
<dbReference type="EMBL" id="JALLBG020000194">
    <property type="protein sequence ID" value="KAL3760065.1"/>
    <property type="molecule type" value="Genomic_DNA"/>
</dbReference>
<reference evidence="2 3" key="1">
    <citation type="submission" date="2024-10" db="EMBL/GenBank/DDBJ databases">
        <title>Updated reference genomes for cyclostephanoid diatoms.</title>
        <authorList>
            <person name="Roberts W.R."/>
            <person name="Alverson A.J."/>
        </authorList>
    </citation>
    <scope>NUCLEOTIDE SEQUENCE [LARGE SCALE GENOMIC DNA]</scope>
    <source>
        <strain evidence="2 3">AJA232-27</strain>
    </source>
</reference>
<dbReference type="PANTHER" id="PTHR36978:SF4">
    <property type="entry name" value="P-LOOP CONTAINING NUCLEOSIDE TRIPHOSPHATE HYDROLASE PROTEIN"/>
    <property type="match status" value="1"/>
</dbReference>
<proteinExistence type="predicted"/>
<gene>
    <name evidence="2" type="ORF">ACHAWU_006613</name>
</gene>
<keyword evidence="3" id="KW-1185">Reference proteome</keyword>
<comment type="caution">
    <text evidence="2">The sequence shown here is derived from an EMBL/GenBank/DDBJ whole genome shotgun (WGS) entry which is preliminary data.</text>
</comment>
<evidence type="ECO:0000313" key="2">
    <source>
        <dbReference type="EMBL" id="KAL3760065.1"/>
    </source>
</evidence>
<accession>A0ABD3MHP6</accession>
<name>A0ABD3MHP6_9STRA</name>
<dbReference type="Proteomes" id="UP001530293">
    <property type="component" value="Unassembled WGS sequence"/>
</dbReference>
<sequence length="1169" mass="132183">MVTVTLTTDEDDQRRCLRRVFCHPSNMVPLLGRTRITILGIIVIVLVNNICMEYSSMVAVEPDAVVQTTPTTMTTIKGGDGVDKKIIVDDGTDKKSSKIVAQEMGEREDGSELIPRDKNRTIQMISDNIQSWSSLSSSTFQQDAVLENEKNVSLPLPACLKARNNTIPRSMYGKLSFPVINLGFPKIGSTSIHKFFGNAGYSSNYLVCQRKDRTGAGQCAQCIADSIEMGLSPLKLCRNVDVYSQIDGTMNETLYFPQIDLLEEIVKGLPNATFLLTFRSMDGWYNSVSGWGTLRSRMMKLNLTIGDTALGGGSQQEFSSFFCEHVQRVRELVPANRLVEIDIEDPAIGARMSDIFDVDEESWERTNVNGKLQQDIDKNETVFGSSSPGWNLVGKEMIRGKNGTMRLRSRHTYSEAFSEELQDCLRARQDTIPRSMYGKLPFPVVNLGFPKVGSTSIHHFFGNAGYSSLHYRCRNDTTCAECVSQSIKQGLSPLQLCLSADVYSQIDGRANERMYFPQIDLLEEIVKGLPNATFMLTFRSMDGWYNSVSGWGTLRSRMMKLNLTIGDTTLGGGSQQEFTNLFCEHVQRVRELVPANRLVEIDIEDATIGARMSDLFDVDEECWGRTNANSKLHPDIDKNQTYKSSSSPGWNFVGKEMIRGKNGTMRLRLSDAPSSSTTVEHFSTLEDNYLSPECLRARNDTDPKSMYGNLTFPVINLGFPEMGSSSIHTFFGCAGFKSFHWSAQCEMCPQADVYQQIDGEIDGRFKFPRMNSLEELVDEYPDATYVLPFWNMDARIQSLLNWGMPRKKVRSRSDNSLKDGSLLDLFCEHVRHVREIVPPNRLVEIDIEDGSAGSRMSNIFDLDEECWGGTNGNSKLHSEINTTEWETQLSRWHMNGEEIGNASTSSSFDPYEMDEDEDELPDCLRARNETIPPSMYGKRSFPVINLGFPKMGSTSIHAFFESAGYESTHWLCPEDSNEMRITKCAQCINRSIQAGVLPLELCPRADVYSQIDGGINGIYHFPQIDLLENLVSGYPNATFLLTFRSMEGWYQSISNWPAHHNIAFLKDRLFVTNSIARKHLGVGSLQNFTDFFCKHVRRVRRIVPADRLVEIDIEDETTGMRMAEIFDIDKKLWGRKNVNYKLHPESKKKKKKKKRTKTTKRRKKKTQEN</sequence>
<dbReference type="InterPro" id="IPR040632">
    <property type="entry name" value="Sulfotransfer_4"/>
</dbReference>
<feature type="compositionally biased region" description="Basic residues" evidence="1">
    <location>
        <begin position="1146"/>
        <end position="1169"/>
    </location>
</feature>
<dbReference type="InterPro" id="IPR027417">
    <property type="entry name" value="P-loop_NTPase"/>
</dbReference>